<evidence type="ECO:0000313" key="1">
    <source>
        <dbReference type="EMBL" id="ASJ06910.1"/>
    </source>
</evidence>
<dbReference type="OrthoDB" id="101521at2157"/>
<sequence length="139" mass="15541">MVIDVPIHEEIETEVPLDTYVTVPVKLVTRARVVQNITTTVDINGEQKEIIVPLDTYVDVPIDTEVRVHFKDTFPVTVPLDMTVEVPINKTVVVPFDETFKVPVHMEVKIEKTLQELGLGDLIDQIVEILLDVKSALGG</sequence>
<dbReference type="Proteomes" id="UP000197418">
    <property type="component" value="Chromosome"/>
</dbReference>
<name>A0A218P860_9EURY</name>
<dbReference type="RefSeq" id="WP_088854161.1">
    <property type="nucleotide sequence ID" value="NZ_CP015102.1"/>
</dbReference>
<reference evidence="1 2" key="1">
    <citation type="submission" date="2016-04" db="EMBL/GenBank/DDBJ databases">
        <title>Complete genome sequence of Thermococcus pacificus type strain P4.</title>
        <authorList>
            <person name="Oger P.M."/>
        </authorList>
    </citation>
    <scope>NUCLEOTIDE SEQUENCE [LARGE SCALE GENOMIC DNA]</scope>
    <source>
        <strain evidence="1 2">P-4</strain>
    </source>
</reference>
<evidence type="ECO:0000313" key="2">
    <source>
        <dbReference type="Proteomes" id="UP000197418"/>
    </source>
</evidence>
<dbReference type="KEGG" id="tpaf:A3L08_06030"/>
<dbReference type="AlphaFoldDB" id="A0A218P860"/>
<proteinExistence type="predicted"/>
<protein>
    <submittedName>
        <fullName evidence="1">Uncharacterized protein</fullName>
    </submittedName>
</protein>
<accession>A0A218P860</accession>
<dbReference type="GeneID" id="33315809"/>
<gene>
    <name evidence="1" type="ORF">A3L08_06030</name>
</gene>
<organism evidence="1 2">
    <name type="scientific">Thermococcus pacificus</name>
    <dbReference type="NCBI Taxonomy" id="71998"/>
    <lineage>
        <taxon>Archaea</taxon>
        <taxon>Methanobacteriati</taxon>
        <taxon>Methanobacteriota</taxon>
        <taxon>Thermococci</taxon>
        <taxon>Thermococcales</taxon>
        <taxon>Thermococcaceae</taxon>
        <taxon>Thermococcus</taxon>
    </lineage>
</organism>
<keyword evidence="2" id="KW-1185">Reference proteome</keyword>
<dbReference type="EMBL" id="CP015102">
    <property type="protein sequence ID" value="ASJ06910.1"/>
    <property type="molecule type" value="Genomic_DNA"/>
</dbReference>